<evidence type="ECO:0008006" key="4">
    <source>
        <dbReference type="Google" id="ProtNLM"/>
    </source>
</evidence>
<evidence type="ECO:0000313" key="2">
    <source>
        <dbReference type="EMBL" id="UWN56716.1"/>
    </source>
</evidence>
<name>A0ABY5UZS2_9BACT</name>
<dbReference type="Proteomes" id="UP001059295">
    <property type="component" value="Chromosome"/>
</dbReference>
<dbReference type="RefSeq" id="WP_019246861.1">
    <property type="nucleotide sequence ID" value="NZ_CAPH01000023.1"/>
</dbReference>
<protein>
    <recommendedName>
        <fullName evidence="4">Beta-lactamase-inhibitor-like PepSY-like domain-containing protein</fullName>
    </recommendedName>
</protein>
<dbReference type="GeneID" id="82891800"/>
<reference evidence="2" key="1">
    <citation type="journal article" date="2022" name="Cell">
        <title>Design, construction, and in vivo augmentation of a complex gut microbiome.</title>
        <authorList>
            <person name="Cheng A.G."/>
            <person name="Ho P.Y."/>
            <person name="Aranda-Diaz A."/>
            <person name="Jain S."/>
            <person name="Yu F.B."/>
            <person name="Meng X."/>
            <person name="Wang M."/>
            <person name="Iakiviak M."/>
            <person name="Nagashima K."/>
            <person name="Zhao A."/>
            <person name="Murugkar P."/>
            <person name="Patil A."/>
            <person name="Atabakhsh K."/>
            <person name="Weakley A."/>
            <person name="Yan J."/>
            <person name="Brumbaugh A.R."/>
            <person name="Higginbottom S."/>
            <person name="Dimas A."/>
            <person name="Shiver A.L."/>
            <person name="Deutschbauer A."/>
            <person name="Neff N."/>
            <person name="Sonnenburg J.L."/>
            <person name="Huang K.C."/>
            <person name="Fischbach M.A."/>
        </authorList>
    </citation>
    <scope>NUCLEOTIDE SEQUENCE</scope>
    <source>
        <strain evidence="2">AP11</strain>
    </source>
</reference>
<dbReference type="EMBL" id="CP102294">
    <property type="protein sequence ID" value="UWN56716.1"/>
    <property type="molecule type" value="Genomic_DNA"/>
</dbReference>
<proteinExistence type="predicted"/>
<feature type="chain" id="PRO_5045661503" description="Beta-lactamase-inhibitor-like PepSY-like domain-containing protein" evidence="1">
    <location>
        <begin position="24"/>
        <end position="105"/>
    </location>
</feature>
<accession>A0ABY5UZS2</accession>
<gene>
    <name evidence="2" type="ORF">NQ491_08660</name>
</gene>
<feature type="signal peptide" evidence="1">
    <location>
        <begin position="1"/>
        <end position="23"/>
    </location>
</feature>
<sequence>MKKVVFAAAVLAAIVSATGTASAVSSSVFPITAQEGFIRIAPSDLPQAVRDALDKKYPGSFIEEAYNDATASLYKVIVKRSDGWSATIILDKEGFIRQASETPAA</sequence>
<organism evidence="2 3">
    <name type="scientific">Alistipes ihumii AP11</name>
    <dbReference type="NCBI Taxonomy" id="1211813"/>
    <lineage>
        <taxon>Bacteria</taxon>
        <taxon>Pseudomonadati</taxon>
        <taxon>Bacteroidota</taxon>
        <taxon>Bacteroidia</taxon>
        <taxon>Bacteroidales</taxon>
        <taxon>Rikenellaceae</taxon>
        <taxon>Alistipes</taxon>
    </lineage>
</organism>
<evidence type="ECO:0000313" key="3">
    <source>
        <dbReference type="Proteomes" id="UP001059295"/>
    </source>
</evidence>
<evidence type="ECO:0000256" key="1">
    <source>
        <dbReference type="SAM" id="SignalP"/>
    </source>
</evidence>
<keyword evidence="1" id="KW-0732">Signal</keyword>
<dbReference type="SUPFAM" id="SSF160574">
    <property type="entry name" value="BT0923-like"/>
    <property type="match status" value="1"/>
</dbReference>
<keyword evidence="3" id="KW-1185">Reference proteome</keyword>